<dbReference type="NCBIfam" id="TIGR03573">
    <property type="entry name" value="WbuX"/>
    <property type="match status" value="1"/>
</dbReference>
<dbReference type="Proteomes" id="UP000177390">
    <property type="component" value="Unassembled WGS sequence"/>
</dbReference>
<gene>
    <name evidence="1" type="ORF">A3D09_01535</name>
</gene>
<reference evidence="1 2" key="1">
    <citation type="journal article" date="2016" name="Nat. Commun.">
        <title>Thousands of microbial genomes shed light on interconnected biogeochemical processes in an aquifer system.</title>
        <authorList>
            <person name="Anantharaman K."/>
            <person name="Brown C.T."/>
            <person name="Hug L.A."/>
            <person name="Sharon I."/>
            <person name="Castelle C.J."/>
            <person name="Probst A.J."/>
            <person name="Thomas B.C."/>
            <person name="Singh A."/>
            <person name="Wilkins M.J."/>
            <person name="Karaoz U."/>
            <person name="Brodie E.L."/>
            <person name="Williams K.H."/>
            <person name="Hubbard S.S."/>
            <person name="Banfield J.F."/>
        </authorList>
    </citation>
    <scope>NUCLEOTIDE SEQUENCE [LARGE SCALE GENOMIC DNA]</scope>
</reference>
<dbReference type="AlphaFoldDB" id="A0A1F5EWS3"/>
<protein>
    <submittedName>
        <fullName evidence="1">ATPase</fullName>
    </submittedName>
</protein>
<evidence type="ECO:0000313" key="1">
    <source>
        <dbReference type="EMBL" id="OGD71827.1"/>
    </source>
</evidence>
<comment type="caution">
    <text evidence="1">The sequence shown here is derived from an EMBL/GenBank/DDBJ whole genome shotgun (WGS) entry which is preliminary data.</text>
</comment>
<dbReference type="InterPro" id="IPR020022">
    <property type="entry name" value="N-acetyl_sugar_amidoTrfase"/>
</dbReference>
<organism evidence="1 2">
    <name type="scientific">Candidatus Collierbacteria bacterium RIFCSPHIGHO2_02_FULL_49_10</name>
    <dbReference type="NCBI Taxonomy" id="1817723"/>
    <lineage>
        <taxon>Bacteria</taxon>
        <taxon>Candidatus Collieribacteriota</taxon>
    </lineage>
</organism>
<dbReference type="SUPFAM" id="SSF52402">
    <property type="entry name" value="Adenine nucleotide alpha hydrolases-like"/>
    <property type="match status" value="1"/>
</dbReference>
<proteinExistence type="predicted"/>
<dbReference type="Gene3D" id="3.40.50.620">
    <property type="entry name" value="HUPs"/>
    <property type="match status" value="1"/>
</dbReference>
<evidence type="ECO:0000313" key="2">
    <source>
        <dbReference type="Proteomes" id="UP000177390"/>
    </source>
</evidence>
<dbReference type="InterPro" id="IPR014729">
    <property type="entry name" value="Rossmann-like_a/b/a_fold"/>
</dbReference>
<name>A0A1F5EWS3_9BACT</name>
<dbReference type="EMBL" id="MFAH01000015">
    <property type="protein sequence ID" value="OGD71827.1"/>
    <property type="molecule type" value="Genomic_DNA"/>
</dbReference>
<accession>A0A1F5EWS3</accession>
<sequence>MELRRCSKCVMPETQEIITFDEQGVCSTCRNVEFKQQKVDWQAKLREFEKLLDQYRGKNVYDCIIPFSGGKDSAFTLYAMVKKFGMKPLVVSFDHHMLRPRVLANTERTVKRLGVDMVRFKANWQLIKKMMRVSLERKGDILWYQHVGIFVTPMQMAIRYNIPLIIWGEPSAEYTSYYSYDENEEVDERRFNMFTNLGITAEDMFGMLNDPTVTSRDMAPFIYPPREDLRKIGCRSVCLGSYVPWDVKKHVEEINRELGWEGDEVEGVPPEYNYEKIEDMMQGVQDYLKFIKRGYGRMSHLASIDIRNGRLSREQAMVQVREWEGQRPASLDVLLHWLKLTEDEFYEIAKRHAVSPWVHDATKIRKGKELWDQKLWILE</sequence>